<proteinExistence type="predicted"/>
<name>A0A813IA07_POLGL</name>
<evidence type="ECO:0000313" key="1">
    <source>
        <dbReference type="EMBL" id="CAE8647270.1"/>
    </source>
</evidence>
<dbReference type="AlphaFoldDB" id="A0A813IA07"/>
<dbReference type="EMBL" id="CAJNNW010005287">
    <property type="protein sequence ID" value="CAE8647270.1"/>
    <property type="molecule type" value="Genomic_DNA"/>
</dbReference>
<accession>A0A813IA07</accession>
<evidence type="ECO:0000313" key="2">
    <source>
        <dbReference type="Proteomes" id="UP000626109"/>
    </source>
</evidence>
<reference evidence="1" key="1">
    <citation type="submission" date="2021-02" db="EMBL/GenBank/DDBJ databases">
        <authorList>
            <person name="Dougan E. K."/>
            <person name="Rhodes N."/>
            <person name="Thang M."/>
            <person name="Chan C."/>
        </authorList>
    </citation>
    <scope>NUCLEOTIDE SEQUENCE</scope>
</reference>
<sequence>MHLQRRFWDLFHANFLPVLTRAACRTQPCLFTDRQPQRPVLLVLGGVASRSLFVCESDLSRSASATPDDFSPGRPTFRRASDSLRLLRGFKQLQPLLVRACHAQCYDLFAPTHGMSMQRLLSTCAPPSPPAAAALPARLQLKPVCLPAPSLESGPASLRHSSQIGRPQQASCGSLAKSDFRYLSVTGGDLRESIKLGWRVRALRAPTCGVRPPSKAKSSQTNAETIEFLRKDGRSPTFRILQNSPQPLFLSAFHSFDLCGSTRKCITSATPTRIRQLRRSLI</sequence>
<dbReference type="Proteomes" id="UP000626109">
    <property type="component" value="Unassembled WGS sequence"/>
</dbReference>
<protein>
    <submittedName>
        <fullName evidence="1">Uncharacterized protein</fullName>
    </submittedName>
</protein>
<comment type="caution">
    <text evidence="1">The sequence shown here is derived from an EMBL/GenBank/DDBJ whole genome shotgun (WGS) entry which is preliminary data.</text>
</comment>
<organism evidence="1 2">
    <name type="scientific">Polarella glacialis</name>
    <name type="common">Dinoflagellate</name>
    <dbReference type="NCBI Taxonomy" id="89957"/>
    <lineage>
        <taxon>Eukaryota</taxon>
        <taxon>Sar</taxon>
        <taxon>Alveolata</taxon>
        <taxon>Dinophyceae</taxon>
        <taxon>Suessiales</taxon>
        <taxon>Suessiaceae</taxon>
        <taxon>Polarella</taxon>
    </lineage>
</organism>
<gene>
    <name evidence="1" type="ORF">PGLA2088_LOCUS5531</name>
</gene>